<evidence type="ECO:0000256" key="1">
    <source>
        <dbReference type="SAM" id="MobiDB-lite"/>
    </source>
</evidence>
<reference evidence="2" key="1">
    <citation type="submission" date="2021-01" db="EMBL/GenBank/DDBJ databases">
        <authorList>
            <consortium name="Genoscope - CEA"/>
            <person name="William W."/>
        </authorList>
    </citation>
    <scope>NUCLEOTIDE SEQUENCE</scope>
</reference>
<name>A0A817AWU7_BRANA</name>
<accession>A0A817AWU7</accession>
<dbReference type="SUPFAM" id="SSF50249">
    <property type="entry name" value="Nucleic acid-binding proteins"/>
    <property type="match status" value="1"/>
</dbReference>
<dbReference type="Gene3D" id="2.40.50.140">
    <property type="entry name" value="Nucleic acid-binding proteins"/>
    <property type="match status" value="1"/>
</dbReference>
<dbReference type="InterPro" id="IPR012340">
    <property type="entry name" value="NA-bd_OB-fold"/>
</dbReference>
<evidence type="ECO:0000313" key="2">
    <source>
        <dbReference type="EMBL" id="CAF2270249.1"/>
    </source>
</evidence>
<sequence length="192" mass="20463">MMLSVTVHGTILAAAVVKQKGHQRSFFVNVAKCGKTNVSGVAKYLLKISVYDKNDQAVFVLLGDAGSELTGKNAAELVNNYFEANQDLGAGHQMPVPQALLDTIGQTHKFRVKVSKLNLTGKIQAITVTKIVSSEVLPPVPTPTEIPHDVEDEVALPSAIVIDGSGFKADDADGSTSSMDESRKAKRPKHGK</sequence>
<feature type="region of interest" description="Disordered" evidence="1">
    <location>
        <begin position="165"/>
        <end position="192"/>
    </location>
</feature>
<dbReference type="PANTHER" id="PTHR23273:SF150">
    <property type="entry name" value="REPLICATION FACTOR A C-TERMINAL DOMAIN-CONTAINING PROTEIN"/>
    <property type="match status" value="1"/>
</dbReference>
<organism evidence="2">
    <name type="scientific">Brassica napus</name>
    <name type="common">Rape</name>
    <dbReference type="NCBI Taxonomy" id="3708"/>
    <lineage>
        <taxon>Eukaryota</taxon>
        <taxon>Viridiplantae</taxon>
        <taxon>Streptophyta</taxon>
        <taxon>Embryophyta</taxon>
        <taxon>Tracheophyta</taxon>
        <taxon>Spermatophyta</taxon>
        <taxon>Magnoliopsida</taxon>
        <taxon>eudicotyledons</taxon>
        <taxon>Gunneridae</taxon>
        <taxon>Pentapetalae</taxon>
        <taxon>rosids</taxon>
        <taxon>malvids</taxon>
        <taxon>Brassicales</taxon>
        <taxon>Brassicaceae</taxon>
        <taxon>Brassiceae</taxon>
        <taxon>Brassica</taxon>
    </lineage>
</organism>
<dbReference type="PANTHER" id="PTHR23273">
    <property type="entry name" value="REPLICATION FACTOR A 1, RFA1"/>
    <property type="match status" value="1"/>
</dbReference>
<protein>
    <submittedName>
        <fullName evidence="2">(rape) hypothetical protein</fullName>
    </submittedName>
</protein>
<proteinExistence type="predicted"/>
<dbReference type="EMBL" id="HG994358">
    <property type="protein sequence ID" value="CAF2270249.1"/>
    <property type="molecule type" value="Genomic_DNA"/>
</dbReference>
<dbReference type="AlphaFoldDB" id="A0A817AWU7"/>
<dbReference type="Proteomes" id="UP001295469">
    <property type="component" value="Chromosome A04"/>
</dbReference>
<gene>
    <name evidence="2" type="ORF">DARMORV10_A04P09230.1</name>
</gene>